<feature type="domain" description="Pyridoxamine 5'-phosphate oxidase N-terminal" evidence="2">
    <location>
        <begin position="8"/>
        <end position="131"/>
    </location>
</feature>
<evidence type="ECO:0000313" key="3">
    <source>
        <dbReference type="EMBL" id="RIJ29403.1"/>
    </source>
</evidence>
<evidence type="ECO:0000313" key="4">
    <source>
        <dbReference type="Proteomes" id="UP000266385"/>
    </source>
</evidence>
<dbReference type="GO" id="GO:0016627">
    <property type="term" value="F:oxidoreductase activity, acting on the CH-CH group of donors"/>
    <property type="evidence" value="ECO:0007669"/>
    <property type="project" value="TreeGrafter"/>
</dbReference>
<dbReference type="PANTHER" id="PTHR35176">
    <property type="entry name" value="HEME OXYGENASE HI_0854-RELATED"/>
    <property type="match status" value="1"/>
</dbReference>
<dbReference type="InterPro" id="IPR014419">
    <property type="entry name" value="HutZ"/>
</dbReference>
<dbReference type="GO" id="GO:0070967">
    <property type="term" value="F:coenzyme F420 binding"/>
    <property type="evidence" value="ECO:0007669"/>
    <property type="project" value="TreeGrafter"/>
</dbReference>
<evidence type="ECO:0000256" key="1">
    <source>
        <dbReference type="ARBA" id="ARBA00023002"/>
    </source>
</evidence>
<dbReference type="PANTHER" id="PTHR35176:SF6">
    <property type="entry name" value="HEME OXYGENASE HI_0854-RELATED"/>
    <property type="match status" value="1"/>
</dbReference>
<organism evidence="3 4">
    <name type="scientific">Henriciella mobilis</name>
    <dbReference type="NCBI Taxonomy" id="2305467"/>
    <lineage>
        <taxon>Bacteria</taxon>
        <taxon>Pseudomonadati</taxon>
        <taxon>Pseudomonadota</taxon>
        <taxon>Alphaproteobacteria</taxon>
        <taxon>Hyphomonadales</taxon>
        <taxon>Hyphomonadaceae</taxon>
        <taxon>Henriciella</taxon>
    </lineage>
</organism>
<dbReference type="InterPro" id="IPR052019">
    <property type="entry name" value="F420H2_bilvrd_red/Heme_oxyg"/>
</dbReference>
<dbReference type="AlphaFoldDB" id="A0A399RFH7"/>
<dbReference type="InterPro" id="IPR011576">
    <property type="entry name" value="Pyridox_Oxase_N"/>
</dbReference>
<dbReference type="RefSeq" id="WP_119376274.1">
    <property type="nucleotide sequence ID" value="NZ_QWFX01000011.1"/>
</dbReference>
<name>A0A399RFH7_9PROT</name>
<dbReference type="InterPro" id="IPR012349">
    <property type="entry name" value="Split_barrel_FMN-bd"/>
</dbReference>
<keyword evidence="4" id="KW-1185">Reference proteome</keyword>
<dbReference type="Pfam" id="PF01243">
    <property type="entry name" value="PNPOx_N"/>
    <property type="match status" value="1"/>
</dbReference>
<proteinExistence type="predicted"/>
<protein>
    <submittedName>
        <fullName evidence="3">Pyridoxamine 5'-phosphate oxidase</fullName>
    </submittedName>
</protein>
<accession>A0A399RFH7</accession>
<dbReference type="OrthoDB" id="3693562at2"/>
<comment type="caution">
    <text evidence="3">The sequence shown here is derived from an EMBL/GenBank/DDBJ whole genome shotgun (WGS) entry which is preliminary data.</text>
</comment>
<keyword evidence="1" id="KW-0560">Oxidoreductase</keyword>
<evidence type="ECO:0000259" key="2">
    <source>
        <dbReference type="Pfam" id="PF01243"/>
    </source>
</evidence>
<dbReference type="PIRSF" id="PIRSF004633">
    <property type="entry name" value="UCP_PLP_oxd"/>
    <property type="match status" value="1"/>
</dbReference>
<reference evidence="3 4" key="1">
    <citation type="submission" date="2018-08" db="EMBL/GenBank/DDBJ databases">
        <title>Henriciella mobilis sp. nov., isolated from seawater.</title>
        <authorList>
            <person name="Cheng H."/>
            <person name="Wu Y.-H."/>
            <person name="Xu X.-W."/>
            <person name="Guo L.-L."/>
        </authorList>
    </citation>
    <scope>NUCLEOTIDE SEQUENCE [LARGE SCALE GENOMIC DNA]</scope>
    <source>
        <strain evidence="3 4">JN25</strain>
    </source>
</reference>
<dbReference type="Proteomes" id="UP000266385">
    <property type="component" value="Unassembled WGS sequence"/>
</dbReference>
<dbReference type="EMBL" id="QWFX01000011">
    <property type="protein sequence ID" value="RIJ29403.1"/>
    <property type="molecule type" value="Genomic_DNA"/>
</dbReference>
<dbReference type="GO" id="GO:0005829">
    <property type="term" value="C:cytosol"/>
    <property type="evidence" value="ECO:0007669"/>
    <property type="project" value="TreeGrafter"/>
</dbReference>
<sequence>MKDTLRTKAVDIMEACQDLAIATLREDGFPQNTTVSFVHDGLEIFFGVGTDSQKARNMRRDPRVSISMTPPYKDWSHIRGLSLAGQAREVTSDEETYEIARLMVRRFPQIPAMELPELSGAAFFRVMPTVISVLDYEKGFGHADTVRVQDNDIAESLESMKHKWLIPVS</sequence>
<dbReference type="Gene3D" id="2.30.110.10">
    <property type="entry name" value="Electron Transport, Fmn-binding Protein, Chain A"/>
    <property type="match status" value="1"/>
</dbReference>
<gene>
    <name evidence="3" type="ORF">D1223_09850</name>
</gene>
<dbReference type="SUPFAM" id="SSF50475">
    <property type="entry name" value="FMN-binding split barrel"/>
    <property type="match status" value="1"/>
</dbReference>